<dbReference type="Gene3D" id="3.60.10.10">
    <property type="entry name" value="Endonuclease/exonuclease/phosphatase"/>
    <property type="match status" value="1"/>
</dbReference>
<evidence type="ECO:0000313" key="2">
    <source>
        <dbReference type="Proteomes" id="UP001367508"/>
    </source>
</evidence>
<protein>
    <recommendedName>
        <fullName evidence="3">Endonuclease/exonuclease/phosphatase domain-containing protein</fullName>
    </recommendedName>
</protein>
<evidence type="ECO:0000313" key="1">
    <source>
        <dbReference type="EMBL" id="KAK7339175.1"/>
    </source>
</evidence>
<evidence type="ECO:0008006" key="3">
    <source>
        <dbReference type="Google" id="ProtNLM"/>
    </source>
</evidence>
<sequence>MGAIVEEIQRKQPKYWCITGDFNIMQSQTECKRVGDGRRKRDLKDFNNFVEAARLVDLAMADRKYTWYRTKGGSMSQLDQFLLSEEWIVTKHRMRDWVRQHGGNLEEQIQQAKVQLYDIELKGEKEMLSLEENTGRTETMADIVELSIRKENLRWK</sequence>
<dbReference type="Proteomes" id="UP001367508">
    <property type="component" value="Unassembled WGS sequence"/>
</dbReference>
<name>A0AAN9LN80_CANGL</name>
<comment type="caution">
    <text evidence="1">The sequence shown here is derived from an EMBL/GenBank/DDBJ whole genome shotgun (WGS) entry which is preliminary data.</text>
</comment>
<dbReference type="EMBL" id="JAYMYQ010000004">
    <property type="protein sequence ID" value="KAK7339175.1"/>
    <property type="molecule type" value="Genomic_DNA"/>
</dbReference>
<dbReference type="AlphaFoldDB" id="A0AAN9LN80"/>
<reference evidence="1 2" key="1">
    <citation type="submission" date="2024-01" db="EMBL/GenBank/DDBJ databases">
        <title>The genomes of 5 underutilized Papilionoideae crops provide insights into root nodulation and disease resistanc.</title>
        <authorList>
            <person name="Jiang F."/>
        </authorList>
    </citation>
    <scope>NUCLEOTIDE SEQUENCE [LARGE SCALE GENOMIC DNA]</scope>
    <source>
        <strain evidence="1">LVBAO_FW01</strain>
        <tissue evidence="1">Leaves</tissue>
    </source>
</reference>
<dbReference type="SUPFAM" id="SSF56219">
    <property type="entry name" value="DNase I-like"/>
    <property type="match status" value="1"/>
</dbReference>
<organism evidence="1 2">
    <name type="scientific">Canavalia gladiata</name>
    <name type="common">Sword bean</name>
    <name type="synonym">Dolichos gladiatus</name>
    <dbReference type="NCBI Taxonomy" id="3824"/>
    <lineage>
        <taxon>Eukaryota</taxon>
        <taxon>Viridiplantae</taxon>
        <taxon>Streptophyta</taxon>
        <taxon>Embryophyta</taxon>
        <taxon>Tracheophyta</taxon>
        <taxon>Spermatophyta</taxon>
        <taxon>Magnoliopsida</taxon>
        <taxon>eudicotyledons</taxon>
        <taxon>Gunneridae</taxon>
        <taxon>Pentapetalae</taxon>
        <taxon>rosids</taxon>
        <taxon>fabids</taxon>
        <taxon>Fabales</taxon>
        <taxon>Fabaceae</taxon>
        <taxon>Papilionoideae</taxon>
        <taxon>50 kb inversion clade</taxon>
        <taxon>NPAAA clade</taxon>
        <taxon>indigoferoid/millettioid clade</taxon>
        <taxon>Phaseoleae</taxon>
        <taxon>Canavalia</taxon>
    </lineage>
</organism>
<keyword evidence="2" id="KW-1185">Reference proteome</keyword>
<proteinExistence type="predicted"/>
<gene>
    <name evidence="1" type="ORF">VNO77_19827</name>
</gene>
<accession>A0AAN9LN80</accession>
<dbReference type="InterPro" id="IPR036691">
    <property type="entry name" value="Endo/exonu/phosph_ase_sf"/>
</dbReference>
<dbReference type="PANTHER" id="PTHR33710:SF64">
    <property type="entry name" value="ENDONUCLEASE_EXONUCLEASE_PHOSPHATASE DOMAIN-CONTAINING PROTEIN"/>
    <property type="match status" value="1"/>
</dbReference>
<dbReference type="PANTHER" id="PTHR33710">
    <property type="entry name" value="BNAC02G09200D PROTEIN"/>
    <property type="match status" value="1"/>
</dbReference>